<sequence>MDDGAIVLGTLDLKGRQLRLQVNSKERAERGRAMLQVGLGDLVRAPLTQIMTPAQAMEDRGTTPGREVSPELQIPPEEEARIIGQMLERHYRQVLDEPVPALGDMTPRQAVLTASGRKKVAIWLKDIENTTVRAQGSGGAMAAYDFGWMWHELGIIRLRK</sequence>
<dbReference type="AlphaFoldDB" id="A0A850P8J6"/>
<gene>
    <name evidence="1" type="ORF">HUK81_18940</name>
</gene>
<feature type="non-terminal residue" evidence="1">
    <location>
        <position position="1"/>
    </location>
</feature>
<proteinExistence type="predicted"/>
<protein>
    <recommendedName>
        <fullName evidence="3">DUF2384 domain-containing protein</fullName>
    </recommendedName>
</protein>
<organism evidence="1 2">
    <name type="scientific">Komagataeibacter swingsii</name>
    <dbReference type="NCBI Taxonomy" id="215220"/>
    <lineage>
        <taxon>Bacteria</taxon>
        <taxon>Pseudomonadati</taxon>
        <taxon>Pseudomonadota</taxon>
        <taxon>Alphaproteobacteria</taxon>
        <taxon>Acetobacterales</taxon>
        <taxon>Acetobacteraceae</taxon>
        <taxon>Komagataeibacter</taxon>
    </lineage>
</organism>
<accession>A0A850P8J6</accession>
<reference evidence="1 2" key="1">
    <citation type="submission" date="2020-06" db="EMBL/GenBank/DDBJ databases">
        <title>Description of novel acetic acid bacteria.</title>
        <authorList>
            <person name="Sombolestani A."/>
        </authorList>
    </citation>
    <scope>NUCLEOTIDE SEQUENCE [LARGE SCALE GENOMIC DNA]</scope>
    <source>
        <strain evidence="1 2">LMG 25</strain>
    </source>
</reference>
<dbReference type="Proteomes" id="UP000522590">
    <property type="component" value="Unassembled WGS sequence"/>
</dbReference>
<evidence type="ECO:0000313" key="1">
    <source>
        <dbReference type="EMBL" id="NVN38890.1"/>
    </source>
</evidence>
<name>A0A850P8J6_9PROT</name>
<evidence type="ECO:0008006" key="3">
    <source>
        <dbReference type="Google" id="ProtNLM"/>
    </source>
</evidence>
<evidence type="ECO:0000313" key="2">
    <source>
        <dbReference type="Proteomes" id="UP000522590"/>
    </source>
</evidence>
<dbReference type="EMBL" id="JABXXS010000209">
    <property type="protein sequence ID" value="NVN38890.1"/>
    <property type="molecule type" value="Genomic_DNA"/>
</dbReference>
<comment type="caution">
    <text evidence="1">The sequence shown here is derived from an EMBL/GenBank/DDBJ whole genome shotgun (WGS) entry which is preliminary data.</text>
</comment>